<dbReference type="PANTHER" id="PTHR46797">
    <property type="entry name" value="HTH-TYPE TRANSCRIPTIONAL REGULATOR"/>
    <property type="match status" value="1"/>
</dbReference>
<dbReference type="InterPro" id="IPR050807">
    <property type="entry name" value="TransReg_Diox_bact_type"/>
</dbReference>
<accession>A0A369L783</accession>
<dbReference type="SUPFAM" id="SSF47413">
    <property type="entry name" value="lambda repressor-like DNA-binding domains"/>
    <property type="match status" value="1"/>
</dbReference>
<dbReference type="GO" id="GO:0003677">
    <property type="term" value="F:DNA binding"/>
    <property type="evidence" value="ECO:0007669"/>
    <property type="project" value="UniProtKB-KW"/>
</dbReference>
<evidence type="ECO:0000313" key="4">
    <source>
        <dbReference type="Proteomes" id="UP000253975"/>
    </source>
</evidence>
<name>A0A369L783_9ACTN</name>
<protein>
    <recommendedName>
        <fullName evidence="2">HTH cro/C1-type domain-containing protein</fullName>
    </recommendedName>
</protein>
<dbReference type="InterPro" id="IPR010982">
    <property type="entry name" value="Lambda_DNA-bd_dom_sf"/>
</dbReference>
<comment type="caution">
    <text evidence="3">The sequence shown here is derived from an EMBL/GenBank/DDBJ whole genome shotgun (WGS) entry which is preliminary data.</text>
</comment>
<evidence type="ECO:0000259" key="2">
    <source>
        <dbReference type="PROSITE" id="PS50943"/>
    </source>
</evidence>
<dbReference type="PANTHER" id="PTHR46797:SF1">
    <property type="entry name" value="METHYLPHOSPHONATE SYNTHASE"/>
    <property type="match status" value="1"/>
</dbReference>
<dbReference type="Proteomes" id="UP000253975">
    <property type="component" value="Unassembled WGS sequence"/>
</dbReference>
<reference evidence="3 4" key="1">
    <citation type="journal article" date="2018" name="Elife">
        <title>Discovery and characterization of a prevalent human gut bacterial enzyme sufficient for the inactivation of a family of plant toxins.</title>
        <authorList>
            <person name="Koppel N."/>
            <person name="Bisanz J.E."/>
            <person name="Pandelia M.E."/>
            <person name="Turnbaugh P.J."/>
            <person name="Balskus E.P."/>
        </authorList>
    </citation>
    <scope>NUCLEOTIDE SEQUENCE [LARGE SCALE GENOMIC DNA]</scope>
    <source>
        <strain evidence="3 4">OB21 GAM31</strain>
    </source>
</reference>
<proteinExistence type="predicted"/>
<evidence type="ECO:0000256" key="1">
    <source>
        <dbReference type="ARBA" id="ARBA00023125"/>
    </source>
</evidence>
<dbReference type="GO" id="GO:0003700">
    <property type="term" value="F:DNA-binding transcription factor activity"/>
    <property type="evidence" value="ECO:0007669"/>
    <property type="project" value="TreeGrafter"/>
</dbReference>
<keyword evidence="1" id="KW-0238">DNA-binding</keyword>
<dbReference type="Pfam" id="PF01381">
    <property type="entry name" value="HTH_3"/>
    <property type="match status" value="1"/>
</dbReference>
<feature type="domain" description="HTH cro/C1-type" evidence="2">
    <location>
        <begin position="15"/>
        <end position="69"/>
    </location>
</feature>
<dbReference type="InterPro" id="IPR001387">
    <property type="entry name" value="Cro/C1-type_HTH"/>
</dbReference>
<evidence type="ECO:0000313" key="3">
    <source>
        <dbReference type="EMBL" id="RDB54972.1"/>
    </source>
</evidence>
<dbReference type="AlphaFoldDB" id="A0A369L783"/>
<dbReference type="CDD" id="cd00093">
    <property type="entry name" value="HTH_XRE"/>
    <property type="match status" value="1"/>
</dbReference>
<dbReference type="GO" id="GO:0005829">
    <property type="term" value="C:cytosol"/>
    <property type="evidence" value="ECO:0007669"/>
    <property type="project" value="TreeGrafter"/>
</dbReference>
<dbReference type="Gene3D" id="1.10.260.40">
    <property type="entry name" value="lambda repressor-like DNA-binding domains"/>
    <property type="match status" value="1"/>
</dbReference>
<dbReference type="PROSITE" id="PS50943">
    <property type="entry name" value="HTH_CROC1"/>
    <property type="match status" value="1"/>
</dbReference>
<sequence>MRPDKVERKLLGSRIYNLRKRSGMTQRELAEKAGMSESALRSYELGDRNQKPVHLKMIAEALQVRPEVFTDTAIRTDMEVIHLIFNLEDCYKIYSVEEHAMISSYNSAINQAFRDWGVARARM</sequence>
<dbReference type="RefSeq" id="WP_114616353.1">
    <property type="nucleotide sequence ID" value="NZ_PPTO01000023.1"/>
</dbReference>
<gene>
    <name evidence="3" type="ORF">C1881_09880</name>
</gene>
<organism evidence="3 4">
    <name type="scientific">Slackia isoflavoniconvertens</name>
    <dbReference type="NCBI Taxonomy" id="572010"/>
    <lineage>
        <taxon>Bacteria</taxon>
        <taxon>Bacillati</taxon>
        <taxon>Actinomycetota</taxon>
        <taxon>Coriobacteriia</taxon>
        <taxon>Eggerthellales</taxon>
        <taxon>Eggerthellaceae</taxon>
        <taxon>Slackia</taxon>
    </lineage>
</organism>
<dbReference type="SMART" id="SM00530">
    <property type="entry name" value="HTH_XRE"/>
    <property type="match status" value="1"/>
</dbReference>
<dbReference type="EMBL" id="PPTO01000023">
    <property type="protein sequence ID" value="RDB54972.1"/>
    <property type="molecule type" value="Genomic_DNA"/>
</dbReference>